<evidence type="ECO:0000313" key="9">
    <source>
        <dbReference type="Proteomes" id="UP000614424"/>
    </source>
</evidence>
<evidence type="ECO:0000256" key="1">
    <source>
        <dbReference type="ARBA" id="ARBA00022553"/>
    </source>
</evidence>
<dbReference type="InterPro" id="IPR001789">
    <property type="entry name" value="Sig_transdc_resp-reg_receiver"/>
</dbReference>
<dbReference type="Proteomes" id="UP000614424">
    <property type="component" value="Unassembled WGS sequence"/>
</dbReference>
<dbReference type="GO" id="GO:0000156">
    <property type="term" value="F:phosphorelay response regulator activity"/>
    <property type="evidence" value="ECO:0007669"/>
    <property type="project" value="TreeGrafter"/>
</dbReference>
<dbReference type="Gene3D" id="3.40.50.2300">
    <property type="match status" value="1"/>
</dbReference>
<dbReference type="GO" id="GO:0032993">
    <property type="term" value="C:protein-DNA complex"/>
    <property type="evidence" value="ECO:0007669"/>
    <property type="project" value="TreeGrafter"/>
</dbReference>
<keyword evidence="4" id="KW-0238">DNA-binding</keyword>
<dbReference type="EMBL" id="JACNJZ010000094">
    <property type="protein sequence ID" value="MBC8317614.1"/>
    <property type="molecule type" value="Genomic_DNA"/>
</dbReference>
<dbReference type="AlphaFoldDB" id="A0A8J6TC14"/>
<accession>A0A8J6TC14</accession>
<evidence type="ECO:0000259" key="7">
    <source>
        <dbReference type="PROSITE" id="PS50110"/>
    </source>
</evidence>
<protein>
    <submittedName>
        <fullName evidence="8">Response regulator</fullName>
    </submittedName>
</protein>
<keyword evidence="5" id="KW-0804">Transcription</keyword>
<proteinExistence type="predicted"/>
<name>A0A8J6TC14_9BACT</name>
<evidence type="ECO:0000313" key="8">
    <source>
        <dbReference type="EMBL" id="MBC8317614.1"/>
    </source>
</evidence>
<dbReference type="InterPro" id="IPR039420">
    <property type="entry name" value="WalR-like"/>
</dbReference>
<keyword evidence="2" id="KW-0902">Two-component regulatory system</keyword>
<evidence type="ECO:0000256" key="6">
    <source>
        <dbReference type="PROSITE-ProRule" id="PRU00169"/>
    </source>
</evidence>
<dbReference type="SUPFAM" id="SSF52172">
    <property type="entry name" value="CheY-like"/>
    <property type="match status" value="1"/>
</dbReference>
<evidence type="ECO:0000256" key="5">
    <source>
        <dbReference type="ARBA" id="ARBA00023163"/>
    </source>
</evidence>
<gene>
    <name evidence="8" type="ORF">H8E41_06880</name>
</gene>
<evidence type="ECO:0000256" key="2">
    <source>
        <dbReference type="ARBA" id="ARBA00023012"/>
    </source>
</evidence>
<reference evidence="8 9" key="1">
    <citation type="submission" date="2020-08" db="EMBL/GenBank/DDBJ databases">
        <title>Bridging the membrane lipid divide: bacteria of the FCB group superphylum have the potential to synthesize archaeal ether lipids.</title>
        <authorList>
            <person name="Villanueva L."/>
            <person name="Von Meijenfeldt F.A.B."/>
            <person name="Westbye A.B."/>
            <person name="Yadav S."/>
            <person name="Hopmans E.C."/>
            <person name="Dutilh B.E."/>
            <person name="Sinninghe Damste J.S."/>
        </authorList>
    </citation>
    <scope>NUCLEOTIDE SEQUENCE [LARGE SCALE GENOMIC DNA]</scope>
    <source>
        <strain evidence="8">NIOZ-UU47</strain>
    </source>
</reference>
<dbReference type="PANTHER" id="PTHR48111">
    <property type="entry name" value="REGULATOR OF RPOS"/>
    <property type="match status" value="1"/>
</dbReference>
<dbReference type="Pfam" id="PF00072">
    <property type="entry name" value="Response_reg"/>
    <property type="match status" value="1"/>
</dbReference>
<feature type="modified residue" description="4-aspartylphosphate" evidence="6">
    <location>
        <position position="53"/>
    </location>
</feature>
<sequence>MKRKILVVDDEILILKSVTADLKRSGYDVDTVESGKDALVMADKHTYDLLITDLMMEGMSGLDLLAAIKEKFPNMPVIIITGYGELDSAIEALRLGAADYLLKPCSNEELILRVGNCLEKVALLETIQLYENILPICSVCKKIRDDAGKKPGTGEWMPLGSYLHNKAGISLSDGICPGCAEELYGEEEWFKK</sequence>
<evidence type="ECO:0000256" key="4">
    <source>
        <dbReference type="ARBA" id="ARBA00023125"/>
    </source>
</evidence>
<dbReference type="CDD" id="cd00156">
    <property type="entry name" value="REC"/>
    <property type="match status" value="1"/>
</dbReference>
<organism evidence="8 9">
    <name type="scientific">Candidatus Desulfobia pelagia</name>
    <dbReference type="NCBI Taxonomy" id="2841692"/>
    <lineage>
        <taxon>Bacteria</taxon>
        <taxon>Pseudomonadati</taxon>
        <taxon>Thermodesulfobacteriota</taxon>
        <taxon>Desulfobulbia</taxon>
        <taxon>Desulfobulbales</taxon>
        <taxon>Desulfobulbaceae</taxon>
        <taxon>Candidatus Desulfobia</taxon>
    </lineage>
</organism>
<dbReference type="GO" id="GO:0006355">
    <property type="term" value="P:regulation of DNA-templated transcription"/>
    <property type="evidence" value="ECO:0007669"/>
    <property type="project" value="TreeGrafter"/>
</dbReference>
<dbReference type="PROSITE" id="PS50110">
    <property type="entry name" value="RESPONSE_REGULATORY"/>
    <property type="match status" value="1"/>
</dbReference>
<keyword evidence="3" id="KW-0805">Transcription regulation</keyword>
<dbReference type="InterPro" id="IPR011006">
    <property type="entry name" value="CheY-like_superfamily"/>
</dbReference>
<feature type="domain" description="Response regulatory" evidence="7">
    <location>
        <begin position="4"/>
        <end position="118"/>
    </location>
</feature>
<dbReference type="SMART" id="SM00448">
    <property type="entry name" value="REC"/>
    <property type="match status" value="1"/>
</dbReference>
<comment type="caution">
    <text evidence="8">The sequence shown here is derived from an EMBL/GenBank/DDBJ whole genome shotgun (WGS) entry which is preliminary data.</text>
</comment>
<evidence type="ECO:0000256" key="3">
    <source>
        <dbReference type="ARBA" id="ARBA00023015"/>
    </source>
</evidence>
<dbReference type="GO" id="GO:0005829">
    <property type="term" value="C:cytosol"/>
    <property type="evidence" value="ECO:0007669"/>
    <property type="project" value="TreeGrafter"/>
</dbReference>
<dbReference type="PANTHER" id="PTHR48111:SF1">
    <property type="entry name" value="TWO-COMPONENT RESPONSE REGULATOR ORR33"/>
    <property type="match status" value="1"/>
</dbReference>
<dbReference type="GO" id="GO:0000976">
    <property type="term" value="F:transcription cis-regulatory region binding"/>
    <property type="evidence" value="ECO:0007669"/>
    <property type="project" value="TreeGrafter"/>
</dbReference>
<keyword evidence="1 6" id="KW-0597">Phosphoprotein</keyword>